<evidence type="ECO:0000256" key="2">
    <source>
        <dbReference type="ARBA" id="ARBA00023186"/>
    </source>
</evidence>
<dbReference type="InterPro" id="IPR002777">
    <property type="entry name" value="PFD_beta-like"/>
</dbReference>
<reference evidence="4 5" key="1">
    <citation type="submission" date="2020-11" db="EMBL/GenBank/DDBJ databases">
        <title>Kefir isolates.</title>
        <authorList>
            <person name="Marcisauskas S."/>
            <person name="Kim Y."/>
            <person name="Blasche S."/>
        </authorList>
    </citation>
    <scope>NUCLEOTIDE SEQUENCE [LARGE SCALE GENOMIC DNA]</scope>
    <source>
        <strain evidence="4 5">OG2</strain>
    </source>
</reference>
<keyword evidence="2" id="KW-0143">Chaperone</keyword>
<evidence type="ECO:0000313" key="4">
    <source>
        <dbReference type="EMBL" id="KAG0672462.1"/>
    </source>
</evidence>
<keyword evidence="3" id="KW-0175">Coiled coil</keyword>
<dbReference type="InterPro" id="IPR009053">
    <property type="entry name" value="Prefoldin"/>
</dbReference>
<comment type="caution">
    <text evidence="4">The sequence shown here is derived from an EMBL/GenBank/DDBJ whole genome shotgun (WGS) entry which is preliminary data.</text>
</comment>
<keyword evidence="5" id="KW-1185">Reference proteome</keyword>
<dbReference type="GO" id="GO:0005737">
    <property type="term" value="C:cytoplasm"/>
    <property type="evidence" value="ECO:0007669"/>
    <property type="project" value="TreeGrafter"/>
</dbReference>
<evidence type="ECO:0000256" key="3">
    <source>
        <dbReference type="SAM" id="Coils"/>
    </source>
</evidence>
<dbReference type="PANTHER" id="PTHR20903:SF0">
    <property type="entry name" value="PREFOLDIN SUBUNIT 1"/>
    <property type="match status" value="1"/>
</dbReference>
<dbReference type="SUPFAM" id="SSF46579">
    <property type="entry name" value="Prefoldin"/>
    <property type="match status" value="1"/>
</dbReference>
<dbReference type="GO" id="GO:0016272">
    <property type="term" value="C:prefoldin complex"/>
    <property type="evidence" value="ECO:0007669"/>
    <property type="project" value="InterPro"/>
</dbReference>
<dbReference type="EMBL" id="PUHR01000002">
    <property type="protein sequence ID" value="KAG0672462.1"/>
    <property type="molecule type" value="Genomic_DNA"/>
</dbReference>
<feature type="coiled-coil region" evidence="3">
    <location>
        <begin position="7"/>
        <end position="41"/>
    </location>
</feature>
<sequence length="115" mass="13460">MSQPNLIHDLTNSLRSYKTQLDSANQQLAHLERQGKIAELTAKEISSYPTEQVWRSCGRTFILQDKSKYMTDLEHDENIIKDQKKNMTIKQKYLETSVEKVVDNLKQFIDKDSKQ</sequence>
<evidence type="ECO:0000256" key="1">
    <source>
        <dbReference type="ARBA" id="ARBA00008045"/>
    </source>
</evidence>
<dbReference type="GO" id="GO:0044183">
    <property type="term" value="F:protein folding chaperone"/>
    <property type="evidence" value="ECO:0007669"/>
    <property type="project" value="TreeGrafter"/>
</dbReference>
<dbReference type="Gene3D" id="1.10.287.370">
    <property type="match status" value="1"/>
</dbReference>
<name>A0A9P6WFS0_MAUEX</name>
<organism evidence="4 5">
    <name type="scientific">Maudiozyma exigua</name>
    <name type="common">Yeast</name>
    <name type="synonym">Kazachstania exigua</name>
    <dbReference type="NCBI Taxonomy" id="34358"/>
    <lineage>
        <taxon>Eukaryota</taxon>
        <taxon>Fungi</taxon>
        <taxon>Dikarya</taxon>
        <taxon>Ascomycota</taxon>
        <taxon>Saccharomycotina</taxon>
        <taxon>Saccharomycetes</taxon>
        <taxon>Saccharomycetales</taxon>
        <taxon>Saccharomycetaceae</taxon>
        <taxon>Maudiozyma</taxon>
    </lineage>
</organism>
<dbReference type="Pfam" id="PF01920">
    <property type="entry name" value="Prefoldin_2"/>
    <property type="match status" value="1"/>
</dbReference>
<dbReference type="AlphaFoldDB" id="A0A9P6WFS0"/>
<protein>
    <submittedName>
        <fullName evidence="4">Prefolding complex chaperone subunit</fullName>
    </submittedName>
</protein>
<accession>A0A9P6WFS0</accession>
<gene>
    <name evidence="4" type="primary">PFD1</name>
    <name evidence="4" type="ORF">C6P45_001924</name>
</gene>
<comment type="similarity">
    <text evidence="1">Belongs to the prefoldin subunit beta family.</text>
</comment>
<evidence type="ECO:0000313" key="5">
    <source>
        <dbReference type="Proteomes" id="UP000750334"/>
    </source>
</evidence>
<dbReference type="OrthoDB" id="2015447at2759"/>
<dbReference type="GO" id="GO:0051082">
    <property type="term" value="F:unfolded protein binding"/>
    <property type="evidence" value="ECO:0007669"/>
    <property type="project" value="InterPro"/>
</dbReference>
<proteinExistence type="inferred from homology"/>
<dbReference type="PANTHER" id="PTHR20903">
    <property type="entry name" value="PREFOLDIN SUBUNIT 1-RELATED"/>
    <property type="match status" value="1"/>
</dbReference>
<dbReference type="Proteomes" id="UP000750334">
    <property type="component" value="Unassembled WGS sequence"/>
</dbReference>